<proteinExistence type="predicted"/>
<dbReference type="EMBL" id="MHPP01000015">
    <property type="protein sequence ID" value="OGZ84533.1"/>
    <property type="molecule type" value="Genomic_DNA"/>
</dbReference>
<dbReference type="STRING" id="1802229.A2401_01875"/>
<name>A0A1G2JC55_9BACT</name>
<gene>
    <name evidence="1" type="ORF">A2401_01875</name>
</gene>
<comment type="caution">
    <text evidence="1">The sequence shown here is derived from an EMBL/GenBank/DDBJ whole genome shotgun (WGS) entry which is preliminary data.</text>
</comment>
<organism evidence="1 2">
    <name type="scientific">Candidatus Staskawiczbacteria bacterium RIFOXYC1_FULL_38_18</name>
    <dbReference type="NCBI Taxonomy" id="1802229"/>
    <lineage>
        <taxon>Bacteria</taxon>
        <taxon>Candidatus Staskawicziibacteriota</taxon>
    </lineage>
</organism>
<evidence type="ECO:0000313" key="2">
    <source>
        <dbReference type="Proteomes" id="UP000177751"/>
    </source>
</evidence>
<sequence length="64" mass="7375">MKNNFMAKEMLTPKRAQEIQNEIFSNMPSEKKIRLTSKLFVITKKLKESKTVSNGTSRIISKNS</sequence>
<protein>
    <submittedName>
        <fullName evidence="1">Uncharacterized protein</fullName>
    </submittedName>
</protein>
<accession>A0A1G2JC55</accession>
<dbReference type="Proteomes" id="UP000177751">
    <property type="component" value="Unassembled WGS sequence"/>
</dbReference>
<evidence type="ECO:0000313" key="1">
    <source>
        <dbReference type="EMBL" id="OGZ84533.1"/>
    </source>
</evidence>
<dbReference type="AlphaFoldDB" id="A0A1G2JC55"/>
<reference evidence="1 2" key="1">
    <citation type="journal article" date="2016" name="Nat. Commun.">
        <title>Thousands of microbial genomes shed light on interconnected biogeochemical processes in an aquifer system.</title>
        <authorList>
            <person name="Anantharaman K."/>
            <person name="Brown C.T."/>
            <person name="Hug L.A."/>
            <person name="Sharon I."/>
            <person name="Castelle C.J."/>
            <person name="Probst A.J."/>
            <person name="Thomas B.C."/>
            <person name="Singh A."/>
            <person name="Wilkins M.J."/>
            <person name="Karaoz U."/>
            <person name="Brodie E.L."/>
            <person name="Williams K.H."/>
            <person name="Hubbard S.S."/>
            <person name="Banfield J.F."/>
        </authorList>
    </citation>
    <scope>NUCLEOTIDE SEQUENCE [LARGE SCALE GENOMIC DNA]</scope>
</reference>